<reference evidence="1 2" key="1">
    <citation type="submission" date="2024-06" db="EMBL/GenBank/DDBJ databases">
        <title>Pontibacter populi HYL7-15.</title>
        <authorList>
            <person name="Kim M.K."/>
        </authorList>
    </citation>
    <scope>NUCLEOTIDE SEQUENCE [LARGE SCALE GENOMIC DNA]</scope>
    <source>
        <strain evidence="1 2">HYL7-15</strain>
    </source>
</reference>
<gene>
    <name evidence="1" type="ORF">ABS362_12990</name>
</gene>
<accession>A0ABV1RVM9</accession>
<dbReference type="Proteomes" id="UP001476807">
    <property type="component" value="Unassembled WGS sequence"/>
</dbReference>
<name>A0ABV1RVM9_9BACT</name>
<dbReference type="EMBL" id="JBEOKT010000011">
    <property type="protein sequence ID" value="MER2998465.1"/>
    <property type="molecule type" value="Genomic_DNA"/>
</dbReference>
<keyword evidence="2" id="KW-1185">Reference proteome</keyword>
<evidence type="ECO:0000313" key="1">
    <source>
        <dbReference type="EMBL" id="MER2998465.1"/>
    </source>
</evidence>
<sequence>MKEQMLQFMKPTIACMLVLITFLMGCDMQQDEVEPQGLMADEQVSEARHGMSHVTLQEIAMLRAAVARYHDIDKAIADGYYDEFTGYRSRMGYHYLYPELLDYEFELTRPEVLVYAPSPNGGLRLVAVEYAMKVDDLKNPPPAPEGYTGDADVWALNSEFSVWTLHVWIGLNNPDGIFAPRNPRLP</sequence>
<protein>
    <submittedName>
        <fullName evidence="1">Uncharacterized protein</fullName>
    </submittedName>
</protein>
<comment type="caution">
    <text evidence="1">The sequence shown here is derived from an EMBL/GenBank/DDBJ whole genome shotgun (WGS) entry which is preliminary data.</text>
</comment>
<evidence type="ECO:0000313" key="2">
    <source>
        <dbReference type="Proteomes" id="UP001476807"/>
    </source>
</evidence>
<dbReference type="RefSeq" id="WP_350412920.1">
    <property type="nucleotide sequence ID" value="NZ_JBEOKT010000011.1"/>
</dbReference>
<dbReference type="PROSITE" id="PS51257">
    <property type="entry name" value="PROKAR_LIPOPROTEIN"/>
    <property type="match status" value="1"/>
</dbReference>
<proteinExistence type="predicted"/>
<organism evidence="1 2">
    <name type="scientific">Pontibacter populi</name>
    <dbReference type="NCBI Taxonomy" id="890055"/>
    <lineage>
        <taxon>Bacteria</taxon>
        <taxon>Pseudomonadati</taxon>
        <taxon>Bacteroidota</taxon>
        <taxon>Cytophagia</taxon>
        <taxon>Cytophagales</taxon>
        <taxon>Hymenobacteraceae</taxon>
        <taxon>Pontibacter</taxon>
    </lineage>
</organism>